<evidence type="ECO:0000313" key="1">
    <source>
        <dbReference type="EMBL" id="GBN62026.1"/>
    </source>
</evidence>
<organism evidence="1 2">
    <name type="scientific">Araneus ventricosus</name>
    <name type="common">Orbweaver spider</name>
    <name type="synonym">Epeira ventricosa</name>
    <dbReference type="NCBI Taxonomy" id="182803"/>
    <lineage>
        <taxon>Eukaryota</taxon>
        <taxon>Metazoa</taxon>
        <taxon>Ecdysozoa</taxon>
        <taxon>Arthropoda</taxon>
        <taxon>Chelicerata</taxon>
        <taxon>Arachnida</taxon>
        <taxon>Araneae</taxon>
        <taxon>Araneomorphae</taxon>
        <taxon>Entelegynae</taxon>
        <taxon>Araneoidea</taxon>
        <taxon>Araneidae</taxon>
        <taxon>Araneus</taxon>
    </lineage>
</organism>
<accession>A0A4Y2QGJ5</accession>
<proteinExistence type="predicted"/>
<protein>
    <submittedName>
        <fullName evidence="1">Uncharacterized protein</fullName>
    </submittedName>
</protein>
<gene>
    <name evidence="1" type="ORF">AVEN_243453_1</name>
</gene>
<keyword evidence="2" id="KW-1185">Reference proteome</keyword>
<dbReference type="EMBL" id="BGPR01013746">
    <property type="protein sequence ID" value="GBN62026.1"/>
    <property type="molecule type" value="Genomic_DNA"/>
</dbReference>
<sequence>MEYHVMFIWLCGEMHKQRDACTESAFKTKDCQIILSLNRLRGYLDITYPHLRTGRVGQVAWQPRFPEPLPWISSSVEHETNSIRCTFNNNRIYTNILIAG</sequence>
<reference evidence="1 2" key="1">
    <citation type="journal article" date="2019" name="Sci. Rep.">
        <title>Orb-weaving spider Araneus ventricosus genome elucidates the spidroin gene catalogue.</title>
        <authorList>
            <person name="Kono N."/>
            <person name="Nakamura H."/>
            <person name="Ohtoshi R."/>
            <person name="Moran D.A.P."/>
            <person name="Shinohara A."/>
            <person name="Yoshida Y."/>
            <person name="Fujiwara M."/>
            <person name="Mori M."/>
            <person name="Tomita M."/>
            <person name="Arakawa K."/>
        </authorList>
    </citation>
    <scope>NUCLEOTIDE SEQUENCE [LARGE SCALE GENOMIC DNA]</scope>
</reference>
<dbReference type="Proteomes" id="UP000499080">
    <property type="component" value="Unassembled WGS sequence"/>
</dbReference>
<dbReference type="AlphaFoldDB" id="A0A4Y2QGJ5"/>
<evidence type="ECO:0000313" key="2">
    <source>
        <dbReference type="Proteomes" id="UP000499080"/>
    </source>
</evidence>
<name>A0A4Y2QGJ5_ARAVE</name>
<comment type="caution">
    <text evidence="1">The sequence shown here is derived from an EMBL/GenBank/DDBJ whole genome shotgun (WGS) entry which is preliminary data.</text>
</comment>